<evidence type="ECO:0000313" key="4">
    <source>
        <dbReference type="Proteomes" id="UP001381693"/>
    </source>
</evidence>
<feature type="compositionally biased region" description="Basic and acidic residues" evidence="1">
    <location>
        <begin position="330"/>
        <end position="344"/>
    </location>
</feature>
<dbReference type="Proteomes" id="UP001381693">
    <property type="component" value="Unassembled WGS sequence"/>
</dbReference>
<keyword evidence="2" id="KW-0472">Membrane</keyword>
<accession>A0AAN8WSU2</accession>
<proteinExistence type="predicted"/>
<feature type="compositionally biased region" description="Polar residues" evidence="1">
    <location>
        <begin position="418"/>
        <end position="433"/>
    </location>
</feature>
<keyword evidence="4" id="KW-1185">Reference proteome</keyword>
<dbReference type="EMBL" id="JAXCGZ010019014">
    <property type="protein sequence ID" value="KAK7066809.1"/>
    <property type="molecule type" value="Genomic_DNA"/>
</dbReference>
<reference evidence="3 4" key="1">
    <citation type="submission" date="2023-11" db="EMBL/GenBank/DDBJ databases">
        <title>Halocaridina rubra genome assembly.</title>
        <authorList>
            <person name="Smith C."/>
        </authorList>
    </citation>
    <scope>NUCLEOTIDE SEQUENCE [LARGE SCALE GENOMIC DNA]</scope>
    <source>
        <strain evidence="3">EP-1</strain>
        <tissue evidence="3">Whole</tissue>
    </source>
</reference>
<feature type="transmembrane region" description="Helical" evidence="2">
    <location>
        <begin position="12"/>
        <end position="32"/>
    </location>
</feature>
<feature type="compositionally biased region" description="Polar residues" evidence="1">
    <location>
        <begin position="209"/>
        <end position="218"/>
    </location>
</feature>
<protein>
    <submittedName>
        <fullName evidence="3">Uncharacterized protein</fullName>
    </submittedName>
</protein>
<organism evidence="3 4">
    <name type="scientific">Halocaridina rubra</name>
    <name type="common">Hawaiian red shrimp</name>
    <dbReference type="NCBI Taxonomy" id="373956"/>
    <lineage>
        <taxon>Eukaryota</taxon>
        <taxon>Metazoa</taxon>
        <taxon>Ecdysozoa</taxon>
        <taxon>Arthropoda</taxon>
        <taxon>Crustacea</taxon>
        <taxon>Multicrustacea</taxon>
        <taxon>Malacostraca</taxon>
        <taxon>Eumalacostraca</taxon>
        <taxon>Eucarida</taxon>
        <taxon>Decapoda</taxon>
        <taxon>Pleocyemata</taxon>
        <taxon>Caridea</taxon>
        <taxon>Atyoidea</taxon>
        <taxon>Atyidae</taxon>
        <taxon>Halocaridina</taxon>
    </lineage>
</organism>
<feature type="region of interest" description="Disordered" evidence="1">
    <location>
        <begin position="191"/>
        <end position="235"/>
    </location>
</feature>
<keyword evidence="2" id="KW-1133">Transmembrane helix</keyword>
<feature type="compositionally biased region" description="Basic and acidic residues" evidence="1">
    <location>
        <begin position="191"/>
        <end position="208"/>
    </location>
</feature>
<keyword evidence="2" id="KW-0812">Transmembrane</keyword>
<feature type="compositionally biased region" description="Polar residues" evidence="1">
    <location>
        <begin position="565"/>
        <end position="576"/>
    </location>
</feature>
<feature type="compositionally biased region" description="Polar residues" evidence="1">
    <location>
        <begin position="486"/>
        <end position="501"/>
    </location>
</feature>
<evidence type="ECO:0000256" key="1">
    <source>
        <dbReference type="SAM" id="MobiDB-lite"/>
    </source>
</evidence>
<feature type="compositionally biased region" description="Basic and acidic residues" evidence="1">
    <location>
        <begin position="505"/>
        <end position="544"/>
    </location>
</feature>
<dbReference type="AlphaFoldDB" id="A0AAN8WSU2"/>
<feature type="compositionally biased region" description="Polar residues" evidence="1">
    <location>
        <begin position="384"/>
        <end position="399"/>
    </location>
</feature>
<name>A0AAN8WSU2_HALRR</name>
<evidence type="ECO:0000256" key="2">
    <source>
        <dbReference type="SAM" id="Phobius"/>
    </source>
</evidence>
<feature type="compositionally biased region" description="Polar residues" evidence="1">
    <location>
        <begin position="452"/>
        <end position="465"/>
    </location>
</feature>
<evidence type="ECO:0000313" key="3">
    <source>
        <dbReference type="EMBL" id="KAK7066809.1"/>
    </source>
</evidence>
<feature type="compositionally biased region" description="Polar residues" evidence="1">
    <location>
        <begin position="350"/>
        <end position="365"/>
    </location>
</feature>
<sequence length="608" mass="68731">MNKMSFNTIVPYISLLFWITIISSGFFGTRFWNSRANEILQENDILRTWLDNARNSLKFRILKQIPGIGKSLPEIQQQQDLLKTLVILAMKLVPGYNQYQKACALYDANFKQYEEMDAFQKTRYGRFVSTPQATFKHPDAVTHTSGWRVALHQLVYPLLLGVGISAINVMYCWSMERVKQNNTKLPVDLKKVEDQTQDDGKNNVESERSSVCFSSEISKSGEQHDLSEDTEGSEECNEITVYIELEEVDDPYPSAEMEVFFKYDAVADQEPSAESEAMECHEVVDEDQSSEPEVFVESDAVTDSYHSITIEAIEEYVEEIANENEEGEDHEQSAETEAEMKTEGLVESEIVQTETSEYRSAQTALSEEDEDGELKNEGLGESEIVQTETSEDQSAQTALSEKDEDGELKNEGLGESEIVQTETSEYQSAQTALSEKDEDGELKNEGLGESEIVQTETSEYQSAQTALLEKDEDGELKNEGLVESEIVQTENPESNPVQNEESQLEADHSEKTDKGDTKEQSNDETKEIESEKVEETRSQVDDGQNKQQLYTSTHTNTHARTHTTVSAHAKNTTFRSQTDDRPARVCAKMPKNPLEFTNLLRSQIHCFH</sequence>
<feature type="region of interest" description="Disordered" evidence="1">
    <location>
        <begin position="323"/>
        <end position="581"/>
    </location>
</feature>
<gene>
    <name evidence="3" type="ORF">SK128_011214</name>
</gene>
<comment type="caution">
    <text evidence="3">The sequence shown here is derived from an EMBL/GenBank/DDBJ whole genome shotgun (WGS) entry which is preliminary data.</text>
</comment>
<feature type="compositionally biased region" description="Low complexity" evidence="1">
    <location>
        <begin position="551"/>
        <end position="564"/>
    </location>
</feature>